<dbReference type="PANTHER" id="PTHR15549">
    <property type="entry name" value="PAIRED IMMUNOGLOBULIN-LIKE TYPE 2 RECEPTOR"/>
    <property type="match status" value="1"/>
</dbReference>
<dbReference type="PANTHER" id="PTHR15549:SF26">
    <property type="entry name" value="AXIAL BUDDING PATTERN PROTEIN 2-RELATED"/>
    <property type="match status" value="1"/>
</dbReference>
<comment type="subcellular location">
    <subcellularLocation>
        <location evidence="1">Membrane</location>
        <topology evidence="1">Single-pass membrane protein</topology>
    </subcellularLocation>
</comment>
<evidence type="ECO:0000256" key="5">
    <source>
        <dbReference type="SAM" id="MobiDB-lite"/>
    </source>
</evidence>
<keyword evidence="3 6" id="KW-1133">Transmembrane helix</keyword>
<dbReference type="GO" id="GO:0016020">
    <property type="term" value="C:membrane"/>
    <property type="evidence" value="ECO:0007669"/>
    <property type="project" value="UniProtKB-SubCell"/>
</dbReference>
<gene>
    <name evidence="7" type="ORF">C8Q69DRAFT_463509</name>
</gene>
<name>A0A443HW77_BYSSP</name>
<feature type="region of interest" description="Disordered" evidence="5">
    <location>
        <begin position="218"/>
        <end position="242"/>
    </location>
</feature>
<dbReference type="EMBL" id="RCNU01000004">
    <property type="protein sequence ID" value="RWQ96011.1"/>
    <property type="molecule type" value="Genomic_DNA"/>
</dbReference>
<evidence type="ECO:0000313" key="7">
    <source>
        <dbReference type="EMBL" id="RWQ96011.1"/>
    </source>
</evidence>
<evidence type="ECO:0000313" key="8">
    <source>
        <dbReference type="Proteomes" id="UP000283841"/>
    </source>
</evidence>
<reference evidence="7 8" key="1">
    <citation type="journal article" date="2018" name="Front. Microbiol.">
        <title>Genomic and genetic insights into a cosmopolitan fungus, Paecilomyces variotii (Eurotiales).</title>
        <authorList>
            <person name="Urquhart A.S."/>
            <person name="Mondo S.J."/>
            <person name="Makela M.R."/>
            <person name="Hane J.K."/>
            <person name="Wiebenga A."/>
            <person name="He G."/>
            <person name="Mihaltcheva S."/>
            <person name="Pangilinan J."/>
            <person name="Lipzen A."/>
            <person name="Barry K."/>
            <person name="de Vries R.P."/>
            <person name="Grigoriev I.V."/>
            <person name="Idnurm A."/>
        </authorList>
    </citation>
    <scope>NUCLEOTIDE SEQUENCE [LARGE SCALE GENOMIC DNA]</scope>
    <source>
        <strain evidence="7 8">CBS 101075</strain>
    </source>
</reference>
<evidence type="ECO:0000256" key="6">
    <source>
        <dbReference type="SAM" id="Phobius"/>
    </source>
</evidence>
<dbReference type="InterPro" id="IPR051694">
    <property type="entry name" value="Immunoregulatory_rcpt-like"/>
</dbReference>
<dbReference type="RefSeq" id="XP_028485656.1">
    <property type="nucleotide sequence ID" value="XM_028630377.1"/>
</dbReference>
<keyword evidence="4 6" id="KW-0472">Membrane</keyword>
<sequence length="309" mass="32909">MHKEKLAVILALAAIIMAWPFRLPISLQPVVELSLPGVGHVLSEGQNHKIQHVKRDAEKDAHHGVILSKLIEIRAETDTTTDTTSATTDTATTATSTSDTATTTSDTTATSTTTSETSSTTASTASSTTATTTSSTSTSASSTTTASTSSSTATTTSSSTSSTTSSTSSCAPSATSSSCVALRKFNHDGIVRAIAVFCSLAGVGLIFILWRYIKRRKEQNRQKQNRISQNSDNSTASTEFLTGEGRVMSPADKQRYRESLMFMDQRSSTAFDSRRNSRNILVVSPLAKEESTDPANTDIALEPMRPAHI</sequence>
<dbReference type="Proteomes" id="UP000283841">
    <property type="component" value="Unassembled WGS sequence"/>
</dbReference>
<keyword evidence="8" id="KW-1185">Reference proteome</keyword>
<evidence type="ECO:0000256" key="2">
    <source>
        <dbReference type="ARBA" id="ARBA00022692"/>
    </source>
</evidence>
<dbReference type="VEuPathDB" id="FungiDB:C8Q69DRAFT_463509"/>
<evidence type="ECO:0000256" key="4">
    <source>
        <dbReference type="ARBA" id="ARBA00023136"/>
    </source>
</evidence>
<organism evidence="7 8">
    <name type="scientific">Byssochlamys spectabilis</name>
    <name type="common">Paecilomyces variotii</name>
    <dbReference type="NCBI Taxonomy" id="264951"/>
    <lineage>
        <taxon>Eukaryota</taxon>
        <taxon>Fungi</taxon>
        <taxon>Dikarya</taxon>
        <taxon>Ascomycota</taxon>
        <taxon>Pezizomycotina</taxon>
        <taxon>Eurotiomycetes</taxon>
        <taxon>Eurotiomycetidae</taxon>
        <taxon>Eurotiales</taxon>
        <taxon>Thermoascaceae</taxon>
        <taxon>Paecilomyces</taxon>
    </lineage>
</organism>
<proteinExistence type="predicted"/>
<protein>
    <submittedName>
        <fullName evidence="7">Uncharacterized protein</fullName>
    </submittedName>
</protein>
<keyword evidence="2 6" id="KW-0812">Transmembrane</keyword>
<evidence type="ECO:0000256" key="1">
    <source>
        <dbReference type="ARBA" id="ARBA00004167"/>
    </source>
</evidence>
<comment type="caution">
    <text evidence="7">The sequence shown here is derived from an EMBL/GenBank/DDBJ whole genome shotgun (WGS) entry which is preliminary data.</text>
</comment>
<feature type="region of interest" description="Disordered" evidence="5">
    <location>
        <begin position="78"/>
        <end position="174"/>
    </location>
</feature>
<dbReference type="GeneID" id="39599654"/>
<feature type="transmembrane region" description="Helical" evidence="6">
    <location>
        <begin position="189"/>
        <end position="213"/>
    </location>
</feature>
<dbReference type="AlphaFoldDB" id="A0A443HW77"/>
<evidence type="ECO:0000256" key="3">
    <source>
        <dbReference type="ARBA" id="ARBA00022989"/>
    </source>
</evidence>
<dbReference type="STRING" id="264951.A0A443HW77"/>
<feature type="compositionally biased region" description="Polar residues" evidence="5">
    <location>
        <begin position="227"/>
        <end position="240"/>
    </location>
</feature>
<dbReference type="GO" id="GO:0071944">
    <property type="term" value="C:cell periphery"/>
    <property type="evidence" value="ECO:0007669"/>
    <property type="project" value="UniProtKB-ARBA"/>
</dbReference>
<accession>A0A443HW77</accession>